<protein>
    <recommendedName>
        <fullName evidence="1">diguanylate cyclase</fullName>
        <ecNumber evidence="1">2.7.7.65</ecNumber>
    </recommendedName>
</protein>
<dbReference type="GO" id="GO:0005886">
    <property type="term" value="C:plasma membrane"/>
    <property type="evidence" value="ECO:0007669"/>
    <property type="project" value="TreeGrafter"/>
</dbReference>
<gene>
    <name evidence="5" type="ORF">ENW00_03060</name>
</gene>
<dbReference type="SUPFAM" id="SSF48452">
    <property type="entry name" value="TPR-like"/>
    <property type="match status" value="1"/>
</dbReference>
<sequence length="1046" mass="123862">MGLILQNINYLESLLDRERIVYLDFPQGSGRTYILKSLYNKLKSQSIFTHYASHRTPIGEFFLSLLNLIDKKRFLDEKGHIVGPILRRYIHPRFLCLLKDYDAEEVITKDAEISQILDIIKVILERKTIKYWFFDNWQEYLYFNEIFSELIPYLRKKYDIRFLIAGKDFALNCFRLNPDKYVVPITKEGIVVYEMSKAFNITPKEAKKLYNLSKGNWNNAEIIFVNQFKPLDEIIHEKVSNLSESDKNALFTFTIVGKTFSSTTIKAVKDIYGPLKFMKEFAESRILKWEYPLWRFASEDVLNNIRSYIKDEKVLREKFAKKLSSYNYSDLWGRLALLSEDDIRSWTLFKLKEYRSTYNLQRKSNILKEILQKEIPNKDLYRRELIDLLINFQEFSWALELINDLEKNNLLDLATKVRCLSYLGKYEEAEEIIKNNFMDISVSYETPEILSRIGSYYFLSKKVEDGLYLFNKYLDQVINLKSSPKYLANFYNMLGLLTMGENKYEKALSFFETGLSFANKTKDKVILHKLLNNIGDLKAYLNGPRASISASLKAYELSKYLSPNLVVISLGNLIKNKIQYCNYEEMIGLINILESLLEDIKFDYFLYSGYRRLAISYLSYGKLNDLERIIQKLEEIKNIKESEILVKILKTFLNKEYDISEEEVLNTKEEQIITLYMKLSAERGFDLSKSLREYPTDFPLHVFLKGFILRESFLNLIGYIDEMLERWEFLDALYSYMLLDEYMVKREFFMGFLPYVRLEAFELAILLGIEDVINKIKEKMGDTYKEIIQEHSKLRALDLYMGKALMEAREEEEAMEIIYRILTDFLEDFMVRIDIGDRVLEKGNRLLYDSHLRPTYRRMPYTIKLYSLEKPSPKVFFIMRNILKNFIIFWEKKYGIYDPLTGIFNRSYGERKIEEAFSDFVREKEKFSVVFIDIDSFKKINDTLGHLYGDYLLKEVANIIKNSIRQNDSAIRWGGDEFLVILRKADYDDALKVVERIKMHIDNSTNGKIKISYGIETSSEDITSPYELISRADFKMYKYKYERGER</sequence>
<proteinExistence type="predicted"/>
<evidence type="ECO:0000256" key="2">
    <source>
        <dbReference type="PROSITE-ProRule" id="PRU00339"/>
    </source>
</evidence>
<evidence type="ECO:0000259" key="4">
    <source>
        <dbReference type="PROSITE" id="PS50887"/>
    </source>
</evidence>
<dbReference type="CDD" id="cd01949">
    <property type="entry name" value="GGDEF"/>
    <property type="match status" value="1"/>
</dbReference>
<dbReference type="AlphaFoldDB" id="A0A7C3RLF7"/>
<name>A0A7C3RLF7_DICTH</name>
<dbReference type="NCBIfam" id="TIGR00254">
    <property type="entry name" value="GGDEF"/>
    <property type="match status" value="1"/>
</dbReference>
<dbReference type="InterPro" id="IPR029787">
    <property type="entry name" value="Nucleotide_cyclase"/>
</dbReference>
<reference evidence="5" key="1">
    <citation type="journal article" date="2020" name="mSystems">
        <title>Genome- and Community-Level Interaction Insights into Carbon Utilization and Element Cycling Functions of Hydrothermarchaeota in Hydrothermal Sediment.</title>
        <authorList>
            <person name="Zhou Z."/>
            <person name="Liu Y."/>
            <person name="Xu W."/>
            <person name="Pan J."/>
            <person name="Luo Z.H."/>
            <person name="Li M."/>
        </authorList>
    </citation>
    <scope>NUCLEOTIDE SEQUENCE [LARGE SCALE GENOMIC DNA]</scope>
    <source>
        <strain evidence="5">SpSt-81</strain>
    </source>
</reference>
<dbReference type="GO" id="GO:0043709">
    <property type="term" value="P:cell adhesion involved in single-species biofilm formation"/>
    <property type="evidence" value="ECO:0007669"/>
    <property type="project" value="TreeGrafter"/>
</dbReference>
<feature type="domain" description="GGDEF" evidence="4">
    <location>
        <begin position="925"/>
        <end position="1046"/>
    </location>
</feature>
<dbReference type="InterPro" id="IPR050469">
    <property type="entry name" value="Diguanylate_Cyclase"/>
</dbReference>
<feature type="repeat" description="TPR" evidence="2">
    <location>
        <begin position="488"/>
        <end position="521"/>
    </location>
</feature>
<accession>A0A7C3RLF7</accession>
<feature type="coiled-coil region" evidence="3">
    <location>
        <begin position="623"/>
        <end position="670"/>
    </location>
</feature>
<dbReference type="InterPro" id="IPR019734">
    <property type="entry name" value="TPR_rpt"/>
</dbReference>
<dbReference type="PANTHER" id="PTHR45138:SF23">
    <property type="entry name" value="SIGNALING PROTEIN"/>
    <property type="match status" value="1"/>
</dbReference>
<evidence type="ECO:0000256" key="3">
    <source>
        <dbReference type="SAM" id="Coils"/>
    </source>
</evidence>
<dbReference type="SUPFAM" id="SSF55073">
    <property type="entry name" value="Nucleotide cyclase"/>
    <property type="match status" value="1"/>
</dbReference>
<dbReference type="PROSITE" id="PS50887">
    <property type="entry name" value="GGDEF"/>
    <property type="match status" value="1"/>
</dbReference>
<dbReference type="Gene3D" id="3.30.70.270">
    <property type="match status" value="1"/>
</dbReference>
<dbReference type="PROSITE" id="PS50005">
    <property type="entry name" value="TPR"/>
    <property type="match status" value="1"/>
</dbReference>
<keyword evidence="2" id="KW-0802">TPR repeat</keyword>
<dbReference type="EMBL" id="DTIN01000009">
    <property type="protein sequence ID" value="HFX13124.1"/>
    <property type="molecule type" value="Genomic_DNA"/>
</dbReference>
<organism evidence="5">
    <name type="scientific">Dictyoglomus thermophilum</name>
    <dbReference type="NCBI Taxonomy" id="14"/>
    <lineage>
        <taxon>Bacteria</taxon>
        <taxon>Pseudomonadati</taxon>
        <taxon>Dictyoglomota</taxon>
        <taxon>Dictyoglomia</taxon>
        <taxon>Dictyoglomales</taxon>
        <taxon>Dictyoglomaceae</taxon>
        <taxon>Dictyoglomus</taxon>
    </lineage>
</organism>
<dbReference type="EC" id="2.7.7.65" evidence="1"/>
<dbReference type="InterPro" id="IPR000160">
    <property type="entry name" value="GGDEF_dom"/>
</dbReference>
<dbReference type="GO" id="GO:1902201">
    <property type="term" value="P:negative regulation of bacterial-type flagellum-dependent cell motility"/>
    <property type="evidence" value="ECO:0007669"/>
    <property type="project" value="TreeGrafter"/>
</dbReference>
<dbReference type="InterPro" id="IPR043128">
    <property type="entry name" value="Rev_trsase/Diguanyl_cyclase"/>
</dbReference>
<dbReference type="SMART" id="SM00267">
    <property type="entry name" value="GGDEF"/>
    <property type="match status" value="1"/>
</dbReference>
<keyword evidence="3" id="KW-0175">Coiled coil</keyword>
<comment type="caution">
    <text evidence="5">The sequence shown here is derived from an EMBL/GenBank/DDBJ whole genome shotgun (WGS) entry which is preliminary data.</text>
</comment>
<dbReference type="InterPro" id="IPR011990">
    <property type="entry name" value="TPR-like_helical_dom_sf"/>
</dbReference>
<dbReference type="Gene3D" id="1.25.40.10">
    <property type="entry name" value="Tetratricopeptide repeat domain"/>
    <property type="match status" value="1"/>
</dbReference>
<dbReference type="GO" id="GO:0052621">
    <property type="term" value="F:diguanylate cyclase activity"/>
    <property type="evidence" value="ECO:0007669"/>
    <property type="project" value="UniProtKB-EC"/>
</dbReference>
<dbReference type="Pfam" id="PF00990">
    <property type="entry name" value="GGDEF"/>
    <property type="match status" value="1"/>
</dbReference>
<evidence type="ECO:0000313" key="5">
    <source>
        <dbReference type="EMBL" id="HFX13124.1"/>
    </source>
</evidence>
<evidence type="ECO:0000256" key="1">
    <source>
        <dbReference type="ARBA" id="ARBA00012528"/>
    </source>
</evidence>
<dbReference type="PANTHER" id="PTHR45138">
    <property type="entry name" value="REGULATORY COMPONENTS OF SENSORY TRANSDUCTION SYSTEM"/>
    <property type="match status" value="1"/>
</dbReference>